<dbReference type="AlphaFoldDB" id="A0AAW0A4C4"/>
<keyword evidence="3" id="KW-1185">Reference proteome</keyword>
<reference evidence="2 3" key="1">
    <citation type="journal article" date="2024" name="J Genomics">
        <title>Draft genome sequencing and assembly of Favolaschia claudopus CIRM-BRFM 2984 isolated from oak limbs.</title>
        <authorList>
            <person name="Navarro D."/>
            <person name="Drula E."/>
            <person name="Chaduli D."/>
            <person name="Cazenave R."/>
            <person name="Ahrendt S."/>
            <person name="Wang J."/>
            <person name="Lipzen A."/>
            <person name="Daum C."/>
            <person name="Barry K."/>
            <person name="Grigoriev I.V."/>
            <person name="Favel A."/>
            <person name="Rosso M.N."/>
            <person name="Martin F."/>
        </authorList>
    </citation>
    <scope>NUCLEOTIDE SEQUENCE [LARGE SCALE GENOMIC DNA]</scope>
    <source>
        <strain evidence="2 3">CIRM-BRFM 2984</strain>
    </source>
</reference>
<evidence type="ECO:0000256" key="1">
    <source>
        <dbReference type="SAM" id="MobiDB-lite"/>
    </source>
</evidence>
<dbReference type="Proteomes" id="UP001362999">
    <property type="component" value="Unassembled WGS sequence"/>
</dbReference>
<proteinExistence type="predicted"/>
<feature type="region of interest" description="Disordered" evidence="1">
    <location>
        <begin position="186"/>
        <end position="214"/>
    </location>
</feature>
<evidence type="ECO:0000313" key="2">
    <source>
        <dbReference type="EMBL" id="KAK7000652.1"/>
    </source>
</evidence>
<sequence length="302" mass="33377">MTTEATVAEVEKTEVELKRTKTKLVSIYCVDIRYKGDNVRATRPRSVRRDVVGGSERRRISMRRGDAKSAEVGTDAVCELLSRMKQFRFEIWGGERLFRKALVKEYAETTAAGEIDGASPESMRAQRDLRLCRVQCARIWWYCVESVADGDGDTKRVDDSGAAEATVQAKEAGRVGREGARRAGYAKIGDEAVGPTAQSEEAGGGHKSRGVDGGDVSKGVRAAFALCQLEKGARGPKPTAAQRNWRCDARRHAGDRRLISREVQCRRMSLIQLQSRKASVWAKGEQGALGGNRRRQMLEGTW</sequence>
<accession>A0AAW0A4C4</accession>
<evidence type="ECO:0000313" key="3">
    <source>
        <dbReference type="Proteomes" id="UP001362999"/>
    </source>
</evidence>
<protein>
    <submittedName>
        <fullName evidence="2">Uncharacterized protein</fullName>
    </submittedName>
</protein>
<dbReference type="EMBL" id="JAWWNJ010000088">
    <property type="protein sequence ID" value="KAK7000652.1"/>
    <property type="molecule type" value="Genomic_DNA"/>
</dbReference>
<organism evidence="2 3">
    <name type="scientific">Favolaschia claudopus</name>
    <dbReference type="NCBI Taxonomy" id="2862362"/>
    <lineage>
        <taxon>Eukaryota</taxon>
        <taxon>Fungi</taxon>
        <taxon>Dikarya</taxon>
        <taxon>Basidiomycota</taxon>
        <taxon>Agaricomycotina</taxon>
        <taxon>Agaricomycetes</taxon>
        <taxon>Agaricomycetidae</taxon>
        <taxon>Agaricales</taxon>
        <taxon>Marasmiineae</taxon>
        <taxon>Mycenaceae</taxon>
        <taxon>Favolaschia</taxon>
    </lineage>
</organism>
<gene>
    <name evidence="2" type="ORF">R3P38DRAFT_3616491</name>
</gene>
<comment type="caution">
    <text evidence="2">The sequence shown here is derived from an EMBL/GenBank/DDBJ whole genome shotgun (WGS) entry which is preliminary data.</text>
</comment>
<name>A0AAW0A4C4_9AGAR</name>